<dbReference type="RefSeq" id="WP_045247102.1">
    <property type="nucleotide sequence ID" value="NZ_JYIY01000069.1"/>
</dbReference>
<accession>A0A0F0LXM3</accession>
<dbReference type="InterPro" id="IPR006530">
    <property type="entry name" value="YD"/>
</dbReference>
<dbReference type="NCBIfam" id="TIGR01643">
    <property type="entry name" value="YD_repeat_2x"/>
    <property type="match status" value="2"/>
</dbReference>
<evidence type="ECO:0000313" key="2">
    <source>
        <dbReference type="Proteomes" id="UP000033451"/>
    </source>
</evidence>
<dbReference type="Proteomes" id="UP000033451">
    <property type="component" value="Unassembled WGS sequence"/>
</dbReference>
<dbReference type="Gene3D" id="2.180.10.10">
    <property type="entry name" value="RHS repeat-associated core"/>
    <property type="match status" value="1"/>
</dbReference>
<dbReference type="EMBL" id="JYIY01000069">
    <property type="protein sequence ID" value="KJL37035.1"/>
    <property type="molecule type" value="Genomic_DNA"/>
</dbReference>
<evidence type="ECO:0008006" key="3">
    <source>
        <dbReference type="Google" id="ProtNLM"/>
    </source>
</evidence>
<keyword evidence="2" id="KW-1185">Reference proteome</keyword>
<dbReference type="STRING" id="400772.RR49_01147"/>
<protein>
    <recommendedName>
        <fullName evidence="3">RHS repeat protein</fullName>
    </recommendedName>
</protein>
<sequence length="127" mass="13609">MTYEKVRPGGWRDRPYLSTALNPSALDHFEEGIYEASVAAENALPNTPDGRTELAASPELSAAFVRAFAGTTITYDGSGNVTAVTEGEITTTYTYNPDGTVATDTRLGVTREYTYDGSGNLTSIEEV</sequence>
<proteinExistence type="predicted"/>
<name>A0A0F0LXM3_9MICO</name>
<evidence type="ECO:0000313" key="1">
    <source>
        <dbReference type="EMBL" id="KJL37035.1"/>
    </source>
</evidence>
<reference evidence="1 2" key="1">
    <citation type="submission" date="2015-02" db="EMBL/GenBank/DDBJ databases">
        <title>Draft genome sequences of ten Microbacterium spp. with emphasis on heavy metal contaminated environments.</title>
        <authorList>
            <person name="Corretto E."/>
        </authorList>
    </citation>
    <scope>NUCLEOTIDE SEQUENCE [LARGE SCALE GENOMIC DNA]</scope>
    <source>
        <strain evidence="1 2">DSM 18659</strain>
    </source>
</reference>
<dbReference type="PATRIC" id="fig|400772.4.peg.1170"/>
<comment type="caution">
    <text evidence="1">The sequence shown here is derived from an EMBL/GenBank/DDBJ whole genome shotgun (WGS) entry which is preliminary data.</text>
</comment>
<gene>
    <name evidence="1" type="ORF">RR49_01147</name>
</gene>
<organism evidence="1 2">
    <name type="scientific">Microbacterium ginsengisoli</name>
    <dbReference type="NCBI Taxonomy" id="400772"/>
    <lineage>
        <taxon>Bacteria</taxon>
        <taxon>Bacillati</taxon>
        <taxon>Actinomycetota</taxon>
        <taxon>Actinomycetes</taxon>
        <taxon>Micrococcales</taxon>
        <taxon>Microbacteriaceae</taxon>
        <taxon>Microbacterium</taxon>
    </lineage>
</organism>
<dbReference type="OrthoDB" id="3881096at2"/>
<dbReference type="AlphaFoldDB" id="A0A0F0LXM3"/>